<sequence length="283" mass="33072">MTTITTIFRTLFLMIFIHLFLTTQVTFGQSTAKNYIVLLDLSDRLLTAQQPERDKAIIQAIFKSFEEQVRKNYYIYSHDSFKVSIIPQEGGIDEQRYTQELFIDMAKLGIKDKRVQLDRLKAQMPALLNKLYAEATKNKVQSKQFQGTDIWRYFNDYLSSDLQKNAQNKLFILTDGYFDFESNRYIGKQGNRSTDSRMIARLRNLPNWKEVLALPNEGLIPITKNFTHLGVSIIEITPKNMVLQELDIIYALWRKWLTEMKVQKVNFLNKGNIAQITQHIGEL</sequence>
<name>A0ABU5S2U2_9BACT</name>
<organism evidence="1 2">
    <name type="scientific">Arcicella gelida</name>
    <dbReference type="NCBI Taxonomy" id="2984195"/>
    <lineage>
        <taxon>Bacteria</taxon>
        <taxon>Pseudomonadati</taxon>
        <taxon>Bacteroidota</taxon>
        <taxon>Cytophagia</taxon>
        <taxon>Cytophagales</taxon>
        <taxon>Flectobacillaceae</taxon>
        <taxon>Arcicella</taxon>
    </lineage>
</organism>
<dbReference type="Proteomes" id="UP001303899">
    <property type="component" value="Unassembled WGS sequence"/>
</dbReference>
<evidence type="ECO:0000313" key="1">
    <source>
        <dbReference type="EMBL" id="MEA5402807.1"/>
    </source>
</evidence>
<reference evidence="1 2" key="1">
    <citation type="submission" date="2023-12" db="EMBL/GenBank/DDBJ databases">
        <title>Novel species of the genus Arcicella isolated from rivers.</title>
        <authorList>
            <person name="Lu H."/>
        </authorList>
    </citation>
    <scope>NUCLEOTIDE SEQUENCE [LARGE SCALE GENOMIC DNA]</scope>
    <source>
        <strain evidence="1 2">DC2W</strain>
    </source>
</reference>
<protein>
    <recommendedName>
        <fullName evidence="3">VWFA domain-containing protein</fullName>
    </recommendedName>
</protein>
<keyword evidence="2" id="KW-1185">Reference proteome</keyword>
<proteinExistence type="predicted"/>
<gene>
    <name evidence="1" type="ORF">VB776_07770</name>
</gene>
<evidence type="ECO:0000313" key="2">
    <source>
        <dbReference type="Proteomes" id="UP001303899"/>
    </source>
</evidence>
<evidence type="ECO:0008006" key="3">
    <source>
        <dbReference type="Google" id="ProtNLM"/>
    </source>
</evidence>
<comment type="caution">
    <text evidence="1">The sequence shown here is derived from an EMBL/GenBank/DDBJ whole genome shotgun (WGS) entry which is preliminary data.</text>
</comment>
<dbReference type="EMBL" id="JAYGIL010000007">
    <property type="protein sequence ID" value="MEA5402807.1"/>
    <property type="molecule type" value="Genomic_DNA"/>
</dbReference>
<accession>A0ABU5S2U2</accession>
<dbReference type="RefSeq" id="WP_323327715.1">
    <property type="nucleotide sequence ID" value="NZ_JAYGIL010000007.1"/>
</dbReference>